<organism evidence="2 3">
    <name type="scientific">Cerasibacillus terrae</name>
    <dbReference type="NCBI Taxonomy" id="2498845"/>
    <lineage>
        <taxon>Bacteria</taxon>
        <taxon>Bacillati</taxon>
        <taxon>Bacillota</taxon>
        <taxon>Bacilli</taxon>
        <taxon>Bacillales</taxon>
        <taxon>Bacillaceae</taxon>
        <taxon>Cerasibacillus</taxon>
    </lineage>
</organism>
<protein>
    <submittedName>
        <fullName evidence="2">Flagellar basal body rod protein</fullName>
    </submittedName>
</protein>
<evidence type="ECO:0000313" key="2">
    <source>
        <dbReference type="EMBL" id="TXL65770.1"/>
    </source>
</evidence>
<keyword evidence="2" id="KW-0282">Flagellum</keyword>
<dbReference type="Proteomes" id="UP000321574">
    <property type="component" value="Unassembled WGS sequence"/>
</dbReference>
<proteinExistence type="predicted"/>
<dbReference type="AlphaFoldDB" id="A0A5C8NXE7"/>
<keyword evidence="2" id="KW-0966">Cell projection</keyword>
<gene>
    <name evidence="2" type="ORF">FHP05_06520</name>
</gene>
<accession>A0A5C8NXE7</accession>
<dbReference type="RefSeq" id="WP_147666440.1">
    <property type="nucleotide sequence ID" value="NZ_VDUW01000003.1"/>
</dbReference>
<dbReference type="OrthoDB" id="2971941at2"/>
<sequence>MRKFLLFIAGLAALMILLINLGPLVLLGLGVWLLYVVFKKFLKSDSIVGKIAWVIVGLIVLSFTVVNVYAVIGIAAAYVLYLIFKNWRTDQTDPVVKTTTEDEDPFTNFERQWAELNR</sequence>
<feature type="transmembrane region" description="Helical" evidence="1">
    <location>
        <begin position="51"/>
        <end position="84"/>
    </location>
</feature>
<keyword evidence="1" id="KW-0472">Membrane</keyword>
<evidence type="ECO:0000256" key="1">
    <source>
        <dbReference type="SAM" id="Phobius"/>
    </source>
</evidence>
<dbReference type="EMBL" id="VDUW01000003">
    <property type="protein sequence ID" value="TXL65770.1"/>
    <property type="molecule type" value="Genomic_DNA"/>
</dbReference>
<keyword evidence="1" id="KW-1133">Transmembrane helix</keyword>
<keyword evidence="2" id="KW-0969">Cilium</keyword>
<evidence type="ECO:0000313" key="3">
    <source>
        <dbReference type="Proteomes" id="UP000321574"/>
    </source>
</evidence>
<reference evidence="2 3" key="1">
    <citation type="submission" date="2019-06" db="EMBL/GenBank/DDBJ databases">
        <title>Cerasibacillus sp. nov., isolated from maize field.</title>
        <authorList>
            <person name="Lin S.-Y."/>
            <person name="Tsai C.-F."/>
            <person name="Young C.-C."/>
        </authorList>
    </citation>
    <scope>NUCLEOTIDE SEQUENCE [LARGE SCALE GENOMIC DNA]</scope>
    <source>
        <strain evidence="2 3">CC-CFT480</strain>
    </source>
</reference>
<keyword evidence="3" id="KW-1185">Reference proteome</keyword>
<name>A0A5C8NXE7_9BACI</name>
<comment type="caution">
    <text evidence="2">The sequence shown here is derived from an EMBL/GenBank/DDBJ whole genome shotgun (WGS) entry which is preliminary data.</text>
</comment>
<keyword evidence="1" id="KW-0812">Transmembrane</keyword>